<dbReference type="Pfam" id="PF01063">
    <property type="entry name" value="Aminotran_4"/>
    <property type="match status" value="1"/>
</dbReference>
<dbReference type="STRING" id="588898.BB347_02280"/>
<proteinExistence type="inferred from homology"/>
<protein>
    <submittedName>
        <fullName evidence="5">4-amino-4-deoxychorismate lyase</fullName>
    </submittedName>
    <submittedName>
        <fullName evidence="6">Branched-chain amino acid aminotransferase</fullName>
    </submittedName>
</protein>
<keyword evidence="6" id="KW-0032">Aminotransferase</keyword>
<dbReference type="GO" id="GO:0046394">
    <property type="term" value="P:carboxylic acid biosynthetic process"/>
    <property type="evidence" value="ECO:0007669"/>
    <property type="project" value="UniProtKB-ARBA"/>
</dbReference>
<keyword evidence="3" id="KW-0663">Pyridoxal phosphate</keyword>
<keyword evidence="6" id="KW-0808">Transferase</keyword>
<dbReference type="InterPro" id="IPR036038">
    <property type="entry name" value="Aminotransferase-like"/>
</dbReference>
<evidence type="ECO:0000313" key="7">
    <source>
        <dbReference type="Proteomes" id="UP000185687"/>
    </source>
</evidence>
<dbReference type="CDD" id="cd00449">
    <property type="entry name" value="PLPDE_IV"/>
    <property type="match status" value="1"/>
</dbReference>
<dbReference type="GO" id="GO:0008652">
    <property type="term" value="P:amino acid biosynthetic process"/>
    <property type="evidence" value="ECO:0007669"/>
    <property type="project" value="UniProtKB-ARBA"/>
</dbReference>
<dbReference type="InterPro" id="IPR043131">
    <property type="entry name" value="BCAT-like_N"/>
</dbReference>
<comment type="similarity">
    <text evidence="2">Belongs to the class-IV pyridoxal-phosphate-dependent aminotransferase family.</text>
</comment>
<dbReference type="RefSeq" id="WP_076578804.1">
    <property type="nucleotide sequence ID" value="NZ_CP019327.1"/>
</dbReference>
<keyword evidence="5" id="KW-0456">Lyase</keyword>
<evidence type="ECO:0000256" key="3">
    <source>
        <dbReference type="ARBA" id="ARBA00022898"/>
    </source>
</evidence>
<dbReference type="OrthoDB" id="196861at2157"/>
<dbReference type="EMBL" id="FTNP01000001">
    <property type="protein sequence ID" value="SIR19270.1"/>
    <property type="molecule type" value="Genomic_DNA"/>
</dbReference>
<dbReference type="Proteomes" id="UP000185687">
    <property type="component" value="Unassembled WGS sequence"/>
</dbReference>
<evidence type="ECO:0000256" key="2">
    <source>
        <dbReference type="ARBA" id="ARBA00009320"/>
    </source>
</evidence>
<dbReference type="SUPFAM" id="SSF56752">
    <property type="entry name" value="D-aminoacid aminotransferase-like PLP-dependent enzymes"/>
    <property type="match status" value="1"/>
</dbReference>
<dbReference type="InterPro" id="IPR043132">
    <property type="entry name" value="BCAT-like_C"/>
</dbReference>
<comment type="cofactor">
    <cofactor evidence="1">
        <name>pyridoxal 5'-phosphate</name>
        <dbReference type="ChEBI" id="CHEBI:597326"/>
    </cofactor>
</comment>
<dbReference type="GeneID" id="30954733"/>
<reference evidence="6 7" key="2">
    <citation type="submission" date="2017-01" db="EMBL/GenBank/DDBJ databases">
        <authorList>
            <person name="Mah S.A."/>
            <person name="Swanson W.J."/>
            <person name="Moy G.W."/>
            <person name="Vacquier V.D."/>
        </authorList>
    </citation>
    <scope>NUCLEOTIDE SEQUENCE [LARGE SCALE GENOMIC DNA]</scope>
    <source>
        <strain evidence="6 7">CGMCC 1.8909</strain>
    </source>
</reference>
<evidence type="ECO:0000256" key="4">
    <source>
        <dbReference type="SAM" id="MobiDB-lite"/>
    </source>
</evidence>
<dbReference type="KEGG" id="hda:BB347_02280"/>
<evidence type="ECO:0000313" key="8">
    <source>
        <dbReference type="Proteomes" id="UP000187321"/>
    </source>
</evidence>
<dbReference type="EMBL" id="CP019327">
    <property type="protein sequence ID" value="APX95533.1"/>
    <property type="molecule type" value="Genomic_DNA"/>
</dbReference>
<sequence length="323" mass="35478">MADRDGEATGEGEREHEHEQERERERVYHVDGDLVPADEATVSVDDRGFRYGDGAFETMRAYGGTIFEWDAHLARLERTCDALALEHGLAADDLRGRIDETLEANGLADASVRLSITRGVQPGKLTPRPEVDPTVVVYASPQPRGGLESESVWDEPATVRTVETRVIPDASIPAAAKTHNYLNGILARAELRSERDGDAGVADEALVRDLEGYVAEGTTSTLFFVCDGVLHTPSTERDVLPGITRRIVLERAAEEGLAVREGAYEVDTVRDADEAFLTNRTWELRPIATLDGRDIGGGPITDLLSRRYDERVERACYGDSSEN</sequence>
<name>A0A1N6YXI4_9EURY</name>
<dbReference type="FunFam" id="3.20.10.10:FF:000002">
    <property type="entry name" value="D-alanine aminotransferase"/>
    <property type="match status" value="1"/>
</dbReference>
<dbReference type="GO" id="GO:0008483">
    <property type="term" value="F:transaminase activity"/>
    <property type="evidence" value="ECO:0007669"/>
    <property type="project" value="UniProtKB-KW"/>
</dbReference>
<evidence type="ECO:0000313" key="5">
    <source>
        <dbReference type="EMBL" id="APX95533.1"/>
    </source>
</evidence>
<dbReference type="PANTHER" id="PTHR42743:SF11">
    <property type="entry name" value="AMINODEOXYCHORISMATE LYASE"/>
    <property type="match status" value="1"/>
</dbReference>
<feature type="region of interest" description="Disordered" evidence="4">
    <location>
        <begin position="1"/>
        <end position="26"/>
    </location>
</feature>
<keyword evidence="7" id="KW-1185">Reference proteome</keyword>
<evidence type="ECO:0000313" key="6">
    <source>
        <dbReference type="EMBL" id="SIR19270.1"/>
    </source>
</evidence>
<organism evidence="6 7">
    <name type="scientific">Natronorubrum daqingense</name>
    <dbReference type="NCBI Taxonomy" id="588898"/>
    <lineage>
        <taxon>Archaea</taxon>
        <taxon>Methanobacteriati</taxon>
        <taxon>Methanobacteriota</taxon>
        <taxon>Stenosarchaea group</taxon>
        <taxon>Halobacteria</taxon>
        <taxon>Halobacteriales</taxon>
        <taxon>Natrialbaceae</taxon>
        <taxon>Natronorubrum</taxon>
    </lineage>
</organism>
<dbReference type="InterPro" id="IPR001544">
    <property type="entry name" value="Aminotrans_IV"/>
</dbReference>
<dbReference type="Proteomes" id="UP000187321">
    <property type="component" value="Chromosome"/>
</dbReference>
<dbReference type="AlphaFoldDB" id="A0A1N6YXI4"/>
<dbReference type="InterPro" id="IPR050571">
    <property type="entry name" value="Class-IV_PLP-Dep_Aminotrnsfr"/>
</dbReference>
<evidence type="ECO:0000256" key="1">
    <source>
        <dbReference type="ARBA" id="ARBA00001933"/>
    </source>
</evidence>
<accession>A0A1N6YXI4</accession>
<dbReference type="PANTHER" id="PTHR42743">
    <property type="entry name" value="AMINO-ACID AMINOTRANSFERASE"/>
    <property type="match status" value="1"/>
</dbReference>
<dbReference type="Gene3D" id="3.30.470.10">
    <property type="match status" value="1"/>
</dbReference>
<dbReference type="GO" id="GO:0016829">
    <property type="term" value="F:lyase activity"/>
    <property type="evidence" value="ECO:0007669"/>
    <property type="project" value="UniProtKB-KW"/>
</dbReference>
<gene>
    <name evidence="5" type="ORF">BB347_02280</name>
    <name evidence="6" type="ORF">SAMN05421809_0593</name>
</gene>
<dbReference type="Gene3D" id="3.20.10.10">
    <property type="entry name" value="D-amino Acid Aminotransferase, subunit A, domain 2"/>
    <property type="match status" value="1"/>
</dbReference>
<reference evidence="5 8" key="1">
    <citation type="submission" date="2017-01" db="EMBL/GenBank/DDBJ databases">
        <title>Complete genome sequence of Haloterrigena daqingensis type strain (JX313T).</title>
        <authorList>
            <person name="Shuang W."/>
        </authorList>
    </citation>
    <scope>NUCLEOTIDE SEQUENCE [LARGE SCALE GENOMIC DNA]</scope>
    <source>
        <strain evidence="5 8">JX313</strain>
    </source>
</reference>